<evidence type="ECO:0000256" key="8">
    <source>
        <dbReference type="SAM" id="MobiDB-lite"/>
    </source>
</evidence>
<accession>A0A8H4RTF6</accession>
<keyword evidence="3" id="KW-0349">Heme</keyword>
<dbReference type="Pfam" id="PF00067">
    <property type="entry name" value="p450"/>
    <property type="match status" value="1"/>
</dbReference>
<comment type="cofactor">
    <cofactor evidence="1">
        <name>heme</name>
        <dbReference type="ChEBI" id="CHEBI:30413"/>
    </cofactor>
</comment>
<dbReference type="GO" id="GO:0020037">
    <property type="term" value="F:heme binding"/>
    <property type="evidence" value="ECO:0007669"/>
    <property type="project" value="InterPro"/>
</dbReference>
<evidence type="ECO:0000256" key="3">
    <source>
        <dbReference type="ARBA" id="ARBA00022617"/>
    </source>
</evidence>
<dbReference type="PANTHER" id="PTHR24287:SF1">
    <property type="entry name" value="P450, PUTATIVE (EUROFUNG)-RELATED"/>
    <property type="match status" value="1"/>
</dbReference>
<evidence type="ECO:0008006" key="11">
    <source>
        <dbReference type="Google" id="ProtNLM"/>
    </source>
</evidence>
<dbReference type="Proteomes" id="UP000566819">
    <property type="component" value="Unassembled WGS sequence"/>
</dbReference>
<evidence type="ECO:0000256" key="4">
    <source>
        <dbReference type="ARBA" id="ARBA00022723"/>
    </source>
</evidence>
<comment type="caution">
    <text evidence="9">The sequence shown here is derived from an EMBL/GenBank/DDBJ whole genome shotgun (WGS) entry which is preliminary data.</text>
</comment>
<dbReference type="SUPFAM" id="SSF48264">
    <property type="entry name" value="Cytochrome P450"/>
    <property type="match status" value="1"/>
</dbReference>
<proteinExistence type="inferred from homology"/>
<keyword evidence="10" id="KW-1185">Reference proteome</keyword>
<dbReference type="GO" id="GO:0004497">
    <property type="term" value="F:monooxygenase activity"/>
    <property type="evidence" value="ECO:0007669"/>
    <property type="project" value="UniProtKB-KW"/>
</dbReference>
<dbReference type="PANTHER" id="PTHR24287">
    <property type="entry name" value="P450, PUTATIVE (EUROFUNG)-RELATED"/>
    <property type="match status" value="1"/>
</dbReference>
<reference evidence="9 10" key="1">
    <citation type="submission" date="2020-03" db="EMBL/GenBank/DDBJ databases">
        <title>Draft Genome Sequence of Cudoniella acicularis.</title>
        <authorList>
            <person name="Buettner E."/>
            <person name="Kellner H."/>
        </authorList>
    </citation>
    <scope>NUCLEOTIDE SEQUENCE [LARGE SCALE GENOMIC DNA]</scope>
    <source>
        <strain evidence="9 10">DSM 108380</strain>
    </source>
</reference>
<dbReference type="OrthoDB" id="1470350at2759"/>
<evidence type="ECO:0000313" key="9">
    <source>
        <dbReference type="EMBL" id="KAF4634192.1"/>
    </source>
</evidence>
<keyword evidence="4" id="KW-0479">Metal-binding</keyword>
<feature type="region of interest" description="Disordered" evidence="8">
    <location>
        <begin position="1"/>
        <end position="64"/>
    </location>
</feature>
<sequence>MNYRGSRPPQPHGHGEEGAIRQACFSRHEQKSGGDLSRYCLRTEQGSTPPTYDGPPSETESSIDLSDDNISIESNETENVFAAEIEHQSGWYKSRKLGSSELGVSTRSNISYRWLAKLEVTLSSFIAAIDAVEDEYSNDSIFPKHSALTIEPAYESTRLVFRNFIKTLQLSQPEDEDCTTRAEYDRELIRYSNAIVVAIKEIETRTLDLTSWKNALQTQIVDALPCYIVPTCKMYEVPHPRNKTFFGRQDILAKINEALDPQDSYNNQPCVLFGEKGYGKTEIPAECVARNCSIYDLVLWVQVEMPQSLLKDFDAFAISLGIDWAASNIDDGHNAELLLLKLKDCANTNCVLVYLLWTVFMKETYSFALGLNCHSLAYMIVIILIEEDSPNSMALFEKMPKPSLELPGIISMITWMKSLEPLMKSRQPPLHRRRRRDDPSLVQTRCTYIDDPRFYSLQARNRPSIVRAGIELKGVENDLRFMRERGNVLFFCPTWLLRQLPGRGGLRDDPQVLEIDNEEAVELLGWTRSPWKLPAKWARVEKKPGFSPEREFDSEDAFHDDMYSGNKELRKKHFEALKKRFHHMEKTVAKKAISGSSDDMEDSGSRDVNFEGKEVYETIEEVDREWGLRTMMVIESYNLDLLDEALAAEEERKWDYKALLDQTDDALRTLHSCLPPPRLQNQRPFGVDRLEQIFRADAESRLMELFLFHFRQTGSTLEQVFLGTKAFGTIDPENLEAILCTNFKDFGLELRRDITFPMFGDGILTQEGDAWRKSREIIRPQFTHRQYEDLDIFKPAIKDLVNVLQGSSGAADLRPLFFRMALDIMTAFLFGEFVESTPDRNALRGQIINILVAGRDTTACLISWTLYPILFFPSRNIFTNPWTAFRSLDIHRSY</sequence>
<dbReference type="Gene3D" id="1.10.630.10">
    <property type="entry name" value="Cytochrome P450"/>
    <property type="match status" value="1"/>
</dbReference>
<keyword evidence="7" id="KW-0503">Monooxygenase</keyword>
<evidence type="ECO:0000256" key="2">
    <source>
        <dbReference type="ARBA" id="ARBA00010617"/>
    </source>
</evidence>
<dbReference type="GO" id="GO:0016705">
    <property type="term" value="F:oxidoreductase activity, acting on paired donors, with incorporation or reduction of molecular oxygen"/>
    <property type="evidence" value="ECO:0007669"/>
    <property type="project" value="InterPro"/>
</dbReference>
<dbReference type="SUPFAM" id="SSF52540">
    <property type="entry name" value="P-loop containing nucleoside triphosphate hydrolases"/>
    <property type="match status" value="1"/>
</dbReference>
<evidence type="ECO:0000313" key="10">
    <source>
        <dbReference type="Proteomes" id="UP000566819"/>
    </source>
</evidence>
<evidence type="ECO:0000256" key="1">
    <source>
        <dbReference type="ARBA" id="ARBA00001971"/>
    </source>
</evidence>
<organism evidence="9 10">
    <name type="scientific">Cudoniella acicularis</name>
    <dbReference type="NCBI Taxonomy" id="354080"/>
    <lineage>
        <taxon>Eukaryota</taxon>
        <taxon>Fungi</taxon>
        <taxon>Dikarya</taxon>
        <taxon>Ascomycota</taxon>
        <taxon>Pezizomycotina</taxon>
        <taxon>Leotiomycetes</taxon>
        <taxon>Helotiales</taxon>
        <taxon>Tricladiaceae</taxon>
        <taxon>Cudoniella</taxon>
    </lineage>
</organism>
<dbReference type="InterPro" id="IPR036396">
    <property type="entry name" value="Cyt_P450_sf"/>
</dbReference>
<evidence type="ECO:0000256" key="7">
    <source>
        <dbReference type="ARBA" id="ARBA00023033"/>
    </source>
</evidence>
<keyword evidence="6" id="KW-0408">Iron</keyword>
<comment type="similarity">
    <text evidence="2">Belongs to the cytochrome P450 family.</text>
</comment>
<evidence type="ECO:0000256" key="6">
    <source>
        <dbReference type="ARBA" id="ARBA00023004"/>
    </source>
</evidence>
<name>A0A8H4RTF6_9HELO</name>
<dbReference type="Gene3D" id="3.40.50.300">
    <property type="entry name" value="P-loop containing nucleotide triphosphate hydrolases"/>
    <property type="match status" value="1"/>
</dbReference>
<protein>
    <recommendedName>
        <fullName evidence="11">Cytochrome P450</fullName>
    </recommendedName>
</protein>
<dbReference type="InterPro" id="IPR001128">
    <property type="entry name" value="Cyt_P450"/>
</dbReference>
<gene>
    <name evidence="9" type="ORF">G7Y89_g3927</name>
</gene>
<dbReference type="AlphaFoldDB" id="A0A8H4RTF6"/>
<evidence type="ECO:0000256" key="5">
    <source>
        <dbReference type="ARBA" id="ARBA00023002"/>
    </source>
</evidence>
<keyword evidence="5" id="KW-0560">Oxidoreductase</keyword>
<dbReference type="InterPro" id="IPR047146">
    <property type="entry name" value="Cyt_P450_E_CYP52_fungi"/>
</dbReference>
<dbReference type="InterPro" id="IPR027417">
    <property type="entry name" value="P-loop_NTPase"/>
</dbReference>
<dbReference type="EMBL" id="JAAMPI010000202">
    <property type="protein sequence ID" value="KAF4634192.1"/>
    <property type="molecule type" value="Genomic_DNA"/>
</dbReference>
<dbReference type="GO" id="GO:0005506">
    <property type="term" value="F:iron ion binding"/>
    <property type="evidence" value="ECO:0007669"/>
    <property type="project" value="InterPro"/>
</dbReference>